<dbReference type="SUPFAM" id="SSF52833">
    <property type="entry name" value="Thioredoxin-like"/>
    <property type="match status" value="1"/>
</dbReference>
<evidence type="ECO:0000313" key="1">
    <source>
        <dbReference type="EMBL" id="GAA4246671.1"/>
    </source>
</evidence>
<dbReference type="Proteomes" id="UP001500620">
    <property type="component" value="Unassembled WGS sequence"/>
</dbReference>
<organism evidence="1 2">
    <name type="scientific">Dactylosporangium darangshiense</name>
    <dbReference type="NCBI Taxonomy" id="579108"/>
    <lineage>
        <taxon>Bacteria</taxon>
        <taxon>Bacillati</taxon>
        <taxon>Actinomycetota</taxon>
        <taxon>Actinomycetes</taxon>
        <taxon>Micromonosporales</taxon>
        <taxon>Micromonosporaceae</taxon>
        <taxon>Dactylosporangium</taxon>
    </lineage>
</organism>
<reference evidence="2" key="1">
    <citation type="journal article" date="2019" name="Int. J. Syst. Evol. Microbiol.">
        <title>The Global Catalogue of Microorganisms (GCM) 10K type strain sequencing project: providing services to taxonomists for standard genome sequencing and annotation.</title>
        <authorList>
            <consortium name="The Broad Institute Genomics Platform"/>
            <consortium name="The Broad Institute Genome Sequencing Center for Infectious Disease"/>
            <person name="Wu L."/>
            <person name="Ma J."/>
        </authorList>
    </citation>
    <scope>NUCLEOTIDE SEQUENCE [LARGE SCALE GENOMIC DNA]</scope>
    <source>
        <strain evidence="2">JCM 17441</strain>
    </source>
</reference>
<accession>A0ABP8D3E5</accession>
<dbReference type="Gene3D" id="3.40.30.10">
    <property type="entry name" value="Glutaredoxin"/>
    <property type="match status" value="1"/>
</dbReference>
<name>A0ABP8D3E5_9ACTN</name>
<evidence type="ECO:0000313" key="2">
    <source>
        <dbReference type="Proteomes" id="UP001500620"/>
    </source>
</evidence>
<proteinExistence type="predicted"/>
<protein>
    <recommendedName>
        <fullName evidence="3">Redoxin domain-containing protein</fullName>
    </recommendedName>
</protein>
<keyword evidence="2" id="KW-1185">Reference proteome</keyword>
<sequence>MGVHMDIQGVDVAALRGDAKGLALFFMRAGNCAICLRHVRALAGLDLPGRGVAVAVVVPGGPAEAERVRRVAGALPVVSSAGAAAHRSAGLDRTLLVQHSGTVLIDAQGEERYRLAATLPTGSFDAAALTAAADRL</sequence>
<dbReference type="EMBL" id="BAABAT010000003">
    <property type="protein sequence ID" value="GAA4246671.1"/>
    <property type="molecule type" value="Genomic_DNA"/>
</dbReference>
<comment type="caution">
    <text evidence="1">The sequence shown here is derived from an EMBL/GenBank/DDBJ whole genome shotgun (WGS) entry which is preliminary data.</text>
</comment>
<evidence type="ECO:0008006" key="3">
    <source>
        <dbReference type="Google" id="ProtNLM"/>
    </source>
</evidence>
<gene>
    <name evidence="1" type="ORF">GCM10022255_019160</name>
</gene>
<dbReference type="InterPro" id="IPR036249">
    <property type="entry name" value="Thioredoxin-like_sf"/>
</dbReference>